<protein>
    <submittedName>
        <fullName evidence="2">S-formylglutathione hydrolase FrmB</fullName>
    </submittedName>
</protein>
<proteinExistence type="predicted"/>
<feature type="signal peptide" evidence="1">
    <location>
        <begin position="1"/>
        <end position="20"/>
    </location>
</feature>
<dbReference type="InterPro" id="IPR000801">
    <property type="entry name" value="Esterase-like"/>
</dbReference>
<keyword evidence="2" id="KW-0378">Hydrolase</keyword>
<reference evidence="2 3" key="1">
    <citation type="submission" date="2016-10" db="EMBL/GenBank/DDBJ databases">
        <authorList>
            <person name="de Groot N.N."/>
        </authorList>
    </citation>
    <scope>NUCLEOTIDE SEQUENCE [LARGE SCALE GENOMIC DNA]</scope>
    <source>
        <strain evidence="2 3">DSM 44892</strain>
    </source>
</reference>
<dbReference type="InterPro" id="IPR050583">
    <property type="entry name" value="Mycobacterial_A85_antigen"/>
</dbReference>
<dbReference type="PANTHER" id="PTHR48098">
    <property type="entry name" value="ENTEROCHELIN ESTERASE-RELATED"/>
    <property type="match status" value="1"/>
</dbReference>
<sequence length="334" mass="35749">MRRRSIIAVGAALALSFSGAGTIAVADPADAPPAPVSAPATIERTETITDTRTALFVYSPAMNQTVQVQVLHPASGGSRPTLYMLDGVGAGEESNFAESTWTFKTDLVDFMSDKDVNVVLPVGGTGSYYTDWLNPDPKFGSYKWETFLTDELPPLIDKEFRGNGVNSVAGVSMGAMGAANLVTRHPHLYRGLSAFSGCLDNSEPSSRDSVRGTVAFKGGDVVNMWGADSHPAWNDHNPTVNAEALRGKQIYISTGNGLPGPHERARGGDLASTIAVGGPLEAAANLCTRTFENRLGQLRIPATFVYHDYGTHSWPYWEDEFKAAWPQIASALGR</sequence>
<dbReference type="InterPro" id="IPR029058">
    <property type="entry name" value="AB_hydrolase_fold"/>
</dbReference>
<dbReference type="EMBL" id="FNDN01000005">
    <property type="protein sequence ID" value="SDI13926.1"/>
    <property type="molecule type" value="Genomic_DNA"/>
</dbReference>
<keyword evidence="3" id="KW-1185">Reference proteome</keyword>
<dbReference type="OrthoDB" id="4510758at2"/>
<organism evidence="2 3">
    <name type="scientific">Rhodococcus triatomae</name>
    <dbReference type="NCBI Taxonomy" id="300028"/>
    <lineage>
        <taxon>Bacteria</taxon>
        <taxon>Bacillati</taxon>
        <taxon>Actinomycetota</taxon>
        <taxon>Actinomycetes</taxon>
        <taxon>Mycobacteriales</taxon>
        <taxon>Nocardiaceae</taxon>
        <taxon>Rhodococcus</taxon>
    </lineage>
</organism>
<evidence type="ECO:0000313" key="2">
    <source>
        <dbReference type="EMBL" id="SDI13926.1"/>
    </source>
</evidence>
<dbReference type="AlphaFoldDB" id="A0A1G8I4N3"/>
<name>A0A1G8I4N3_9NOCA</name>
<gene>
    <name evidence="2" type="ORF">SAMN05444695_105158</name>
</gene>
<keyword evidence="1" id="KW-0732">Signal</keyword>
<dbReference type="SUPFAM" id="SSF53474">
    <property type="entry name" value="alpha/beta-Hydrolases"/>
    <property type="match status" value="1"/>
</dbReference>
<dbReference type="PANTHER" id="PTHR48098:SF1">
    <property type="entry name" value="DIACYLGLYCEROL ACYLTRANSFERASE_MYCOLYLTRANSFERASE AG85A"/>
    <property type="match status" value="1"/>
</dbReference>
<dbReference type="GO" id="GO:0016787">
    <property type="term" value="F:hydrolase activity"/>
    <property type="evidence" value="ECO:0007669"/>
    <property type="project" value="UniProtKB-KW"/>
</dbReference>
<dbReference type="RefSeq" id="WP_072737414.1">
    <property type="nucleotide sequence ID" value="NZ_CP048813.1"/>
</dbReference>
<evidence type="ECO:0000256" key="1">
    <source>
        <dbReference type="SAM" id="SignalP"/>
    </source>
</evidence>
<dbReference type="Gene3D" id="3.40.50.1820">
    <property type="entry name" value="alpha/beta hydrolase"/>
    <property type="match status" value="1"/>
</dbReference>
<evidence type="ECO:0000313" key="3">
    <source>
        <dbReference type="Proteomes" id="UP000183263"/>
    </source>
</evidence>
<dbReference type="GO" id="GO:0016747">
    <property type="term" value="F:acyltransferase activity, transferring groups other than amino-acyl groups"/>
    <property type="evidence" value="ECO:0007669"/>
    <property type="project" value="TreeGrafter"/>
</dbReference>
<accession>A0A1G8I4N3</accession>
<dbReference type="Proteomes" id="UP000183263">
    <property type="component" value="Unassembled WGS sequence"/>
</dbReference>
<dbReference type="Pfam" id="PF00756">
    <property type="entry name" value="Esterase"/>
    <property type="match status" value="1"/>
</dbReference>
<feature type="chain" id="PRO_5038740678" evidence="1">
    <location>
        <begin position="21"/>
        <end position="334"/>
    </location>
</feature>